<evidence type="ECO:0000313" key="7">
    <source>
        <dbReference type="Proteomes" id="UP000048984"/>
    </source>
</evidence>
<protein>
    <submittedName>
        <fullName evidence="6">C4-dicarboxylate ABC transporter</fullName>
    </submittedName>
</protein>
<evidence type="ECO:0000256" key="3">
    <source>
        <dbReference type="ARBA" id="ARBA00022989"/>
    </source>
</evidence>
<dbReference type="AlphaFoldDB" id="A0A0P6VPC1"/>
<dbReference type="InterPro" id="IPR038665">
    <property type="entry name" value="Voltage-dep_anion_channel_sf"/>
</dbReference>
<gene>
    <name evidence="6" type="ORF">ABB55_16965</name>
</gene>
<dbReference type="PANTHER" id="PTHR37955:SF1">
    <property type="entry name" value="DEP DOMAIN-CONTAINING PROTEIN"/>
    <property type="match status" value="1"/>
</dbReference>
<dbReference type="GO" id="GO:0046583">
    <property type="term" value="F:monoatomic cation efflux transmembrane transporter activity"/>
    <property type="evidence" value="ECO:0007669"/>
    <property type="project" value="TreeGrafter"/>
</dbReference>
<dbReference type="PANTHER" id="PTHR37955">
    <property type="entry name" value="TELLURITE RESISTANCE PROTEIN TEHA"/>
    <property type="match status" value="1"/>
</dbReference>
<feature type="transmembrane region" description="Helical" evidence="5">
    <location>
        <begin position="285"/>
        <end position="307"/>
    </location>
</feature>
<accession>A0A0P6VPC1</accession>
<reference evidence="6 7" key="1">
    <citation type="submission" date="2015-09" db="EMBL/GenBank/DDBJ databases">
        <authorList>
            <person name="Jackson K.R."/>
            <person name="Lunt B.L."/>
            <person name="Fisher J.N.B."/>
            <person name="Gardner A.V."/>
            <person name="Bailey M.E."/>
            <person name="Deus L.M."/>
            <person name="Earl A.S."/>
            <person name="Gibby P.D."/>
            <person name="Hartmann K.A."/>
            <person name="Liu J.E."/>
            <person name="Manci A.M."/>
            <person name="Nielsen D.A."/>
            <person name="Solomon M.B."/>
            <person name="Breakwell D.P."/>
            <person name="Burnett S.H."/>
            <person name="Grose J.H."/>
        </authorList>
    </citation>
    <scope>NUCLEOTIDE SEQUENCE [LARGE SCALE GENOMIC DNA]</scope>
    <source>
        <strain evidence="6 7">16</strain>
    </source>
</reference>
<evidence type="ECO:0000256" key="5">
    <source>
        <dbReference type="SAM" id="Phobius"/>
    </source>
</evidence>
<reference evidence="6 7" key="2">
    <citation type="submission" date="2015-10" db="EMBL/GenBank/DDBJ databases">
        <title>Draft Genome Sequence of Prosthecomicrobium hirschii ATCC 27832.</title>
        <authorList>
            <person name="Daniel J."/>
            <person name="Givan S.A."/>
            <person name="Brun Y.V."/>
            <person name="Brown P.J."/>
        </authorList>
    </citation>
    <scope>NUCLEOTIDE SEQUENCE [LARGE SCALE GENOMIC DNA]</scope>
    <source>
        <strain evidence="6 7">16</strain>
    </source>
</reference>
<feature type="transmembrane region" description="Helical" evidence="5">
    <location>
        <begin position="202"/>
        <end position="221"/>
    </location>
</feature>
<dbReference type="RefSeq" id="WP_054359858.1">
    <property type="nucleotide sequence ID" value="NZ_JAPCYQ010000001.1"/>
</dbReference>
<dbReference type="Proteomes" id="UP000048984">
    <property type="component" value="Unassembled WGS sequence"/>
</dbReference>
<feature type="transmembrane region" description="Helical" evidence="5">
    <location>
        <begin position="146"/>
        <end position="165"/>
    </location>
</feature>
<dbReference type="CDD" id="cd09323">
    <property type="entry name" value="TDT_SLAC1_like"/>
    <property type="match status" value="1"/>
</dbReference>
<dbReference type="Pfam" id="PF03595">
    <property type="entry name" value="SLAC1"/>
    <property type="match status" value="1"/>
</dbReference>
<feature type="transmembrane region" description="Helical" evidence="5">
    <location>
        <begin position="12"/>
        <end position="32"/>
    </location>
</feature>
<dbReference type="Gene3D" id="1.50.10.150">
    <property type="entry name" value="Voltage-dependent anion channel"/>
    <property type="match status" value="1"/>
</dbReference>
<feature type="transmembrane region" description="Helical" evidence="5">
    <location>
        <begin position="261"/>
        <end position="279"/>
    </location>
</feature>
<feature type="transmembrane region" description="Helical" evidence="5">
    <location>
        <begin position="171"/>
        <end position="190"/>
    </location>
</feature>
<feature type="transmembrane region" description="Helical" evidence="5">
    <location>
        <begin position="233"/>
        <end position="249"/>
    </location>
</feature>
<feature type="transmembrane region" description="Helical" evidence="5">
    <location>
        <begin position="112"/>
        <end position="134"/>
    </location>
</feature>
<name>A0A0P6VPC1_9HYPH</name>
<keyword evidence="3 5" id="KW-1133">Transmembrane helix</keyword>
<keyword evidence="7" id="KW-1185">Reference proteome</keyword>
<proteinExistence type="predicted"/>
<keyword evidence="2 5" id="KW-0812">Transmembrane</keyword>
<dbReference type="EMBL" id="LJYW01000001">
    <property type="protein sequence ID" value="KPL53694.1"/>
    <property type="molecule type" value="Genomic_DNA"/>
</dbReference>
<keyword evidence="4 5" id="KW-0472">Membrane</keyword>
<dbReference type="GO" id="GO:0005886">
    <property type="term" value="C:plasma membrane"/>
    <property type="evidence" value="ECO:0007669"/>
    <property type="project" value="TreeGrafter"/>
</dbReference>
<evidence type="ECO:0000256" key="2">
    <source>
        <dbReference type="ARBA" id="ARBA00022692"/>
    </source>
</evidence>
<feature type="transmembrane region" description="Helical" evidence="5">
    <location>
        <begin position="44"/>
        <end position="66"/>
    </location>
</feature>
<comment type="caution">
    <text evidence="6">The sequence shown here is derived from an EMBL/GenBank/DDBJ whole genome shotgun (WGS) entry which is preliminary data.</text>
</comment>
<comment type="subcellular location">
    <subcellularLocation>
        <location evidence="1">Membrane</location>
        <topology evidence="1">Multi-pass membrane protein</topology>
    </subcellularLocation>
</comment>
<evidence type="ECO:0000313" key="6">
    <source>
        <dbReference type="EMBL" id="KPL53694.1"/>
    </source>
</evidence>
<dbReference type="InterPro" id="IPR052951">
    <property type="entry name" value="Tellurite_res_ion_channel"/>
</dbReference>
<evidence type="ECO:0000256" key="4">
    <source>
        <dbReference type="ARBA" id="ARBA00023136"/>
    </source>
</evidence>
<evidence type="ECO:0000256" key="1">
    <source>
        <dbReference type="ARBA" id="ARBA00004141"/>
    </source>
</evidence>
<dbReference type="STRING" id="665126.ABB55_16965"/>
<sequence>MTAVAVAHSRLAHFPIVFFATVMGLSGLALAVTRAEHALGRSPVAGTIVATLALLVFVVIAATYALKVLRHPAMVVAEWRHPVRMAFFPAAAISLILLGTALQPALPALAQPLWAAGAALQLIGSLSVVSVWIGHRAFETPQLTPAWFIPAVGNVLVPIAGVGYGAIEVSWFFLSVGLVFWLILLTLVFNRLIFHPPMPDRLLPTLAILVAPPAVAFLSWTRLGGGLDPFGRILYDAAVLFALVVLTQAGRLRQIGFAMSWWAYSFPLAALTVATFVYGELSGSAAHVGAGFGLAALTTTVIGALAIRTVVGMMRDEICRPE</sequence>
<feature type="transmembrane region" description="Helical" evidence="5">
    <location>
        <begin position="86"/>
        <end position="106"/>
    </location>
</feature>
<dbReference type="InterPro" id="IPR004695">
    <property type="entry name" value="SLAC1/Mae1/Ssu1/TehA"/>
</dbReference>
<organism evidence="6 7">
    <name type="scientific">Prosthecodimorpha hirschii</name>
    <dbReference type="NCBI Taxonomy" id="665126"/>
    <lineage>
        <taxon>Bacteria</taxon>
        <taxon>Pseudomonadati</taxon>
        <taxon>Pseudomonadota</taxon>
        <taxon>Alphaproteobacteria</taxon>
        <taxon>Hyphomicrobiales</taxon>
        <taxon>Ancalomicrobiaceae</taxon>
        <taxon>Prosthecodimorpha</taxon>
    </lineage>
</organism>